<dbReference type="RefSeq" id="WP_117001218.1">
    <property type="nucleotide sequence ID" value="NZ_BMJS01000001.1"/>
</dbReference>
<proteinExistence type="predicted"/>
<keyword evidence="2" id="KW-1185">Reference proteome</keyword>
<dbReference type="EMBL" id="BMJS01000001">
    <property type="protein sequence ID" value="GGF88187.1"/>
    <property type="molecule type" value="Genomic_DNA"/>
</dbReference>
<reference evidence="1" key="2">
    <citation type="submission" date="2020-09" db="EMBL/GenBank/DDBJ databases">
        <authorList>
            <person name="Sun Q."/>
            <person name="Zhou Y."/>
        </authorList>
    </citation>
    <scope>NUCLEOTIDE SEQUENCE</scope>
    <source>
        <strain evidence="1">CGMCC 1.15758</strain>
    </source>
</reference>
<comment type="caution">
    <text evidence="1">The sequence shown here is derived from an EMBL/GenBank/DDBJ whole genome shotgun (WGS) entry which is preliminary data.</text>
</comment>
<protein>
    <recommendedName>
        <fullName evidence="3">MerR family transcriptional regulator</fullName>
    </recommendedName>
</protein>
<dbReference type="Proteomes" id="UP000636949">
    <property type="component" value="Unassembled WGS sequence"/>
</dbReference>
<name>A0A8J2Z206_9GAMM</name>
<dbReference type="AlphaFoldDB" id="A0A8J2Z206"/>
<gene>
    <name evidence="1" type="ORF">GCM10010995_01780</name>
</gene>
<reference evidence="1" key="1">
    <citation type="journal article" date="2014" name="Int. J. Syst. Evol. Microbiol.">
        <title>Complete genome sequence of Corynebacterium casei LMG S-19264T (=DSM 44701T), isolated from a smear-ripened cheese.</title>
        <authorList>
            <consortium name="US DOE Joint Genome Institute (JGI-PGF)"/>
            <person name="Walter F."/>
            <person name="Albersmeier A."/>
            <person name="Kalinowski J."/>
            <person name="Ruckert C."/>
        </authorList>
    </citation>
    <scope>NUCLEOTIDE SEQUENCE</scope>
    <source>
        <strain evidence="1">CGMCC 1.15758</strain>
    </source>
</reference>
<dbReference type="OrthoDB" id="9814833at2"/>
<evidence type="ECO:0000313" key="1">
    <source>
        <dbReference type="EMBL" id="GGF88187.1"/>
    </source>
</evidence>
<organism evidence="1 2">
    <name type="scientific">Cysteiniphilum litorale</name>
    <dbReference type="NCBI Taxonomy" id="2056700"/>
    <lineage>
        <taxon>Bacteria</taxon>
        <taxon>Pseudomonadati</taxon>
        <taxon>Pseudomonadota</taxon>
        <taxon>Gammaproteobacteria</taxon>
        <taxon>Thiotrichales</taxon>
        <taxon>Fastidiosibacteraceae</taxon>
        <taxon>Cysteiniphilum</taxon>
    </lineage>
</organism>
<evidence type="ECO:0008006" key="3">
    <source>
        <dbReference type="Google" id="ProtNLM"/>
    </source>
</evidence>
<sequence length="94" mass="10509">MAEMIVSGDYISIIELSEMLCVPQTIIIEWIEHDVVSAKIQADSYYVAAYDIARAKSAMRLMRDLDVNSSAISIILSLREKIKSLEAILPANLH</sequence>
<accession>A0A8J2Z206</accession>
<dbReference type="Gene3D" id="1.10.1660.10">
    <property type="match status" value="1"/>
</dbReference>
<evidence type="ECO:0000313" key="2">
    <source>
        <dbReference type="Proteomes" id="UP000636949"/>
    </source>
</evidence>
<dbReference type="Pfam" id="PF13591">
    <property type="entry name" value="MerR_2"/>
    <property type="match status" value="1"/>
</dbReference>